<dbReference type="AlphaFoldDB" id="A0A414AG03"/>
<dbReference type="Proteomes" id="UP000283975">
    <property type="component" value="Unassembled WGS sequence"/>
</dbReference>
<evidence type="ECO:0000313" key="1">
    <source>
        <dbReference type="EMBL" id="RHC46678.1"/>
    </source>
</evidence>
<comment type="caution">
    <text evidence="1">The sequence shown here is derived from an EMBL/GenBank/DDBJ whole genome shotgun (WGS) entry which is preliminary data.</text>
</comment>
<name>A0A414AG03_9FIRM</name>
<reference evidence="1 2" key="1">
    <citation type="submission" date="2018-08" db="EMBL/GenBank/DDBJ databases">
        <title>A genome reference for cultivated species of the human gut microbiota.</title>
        <authorList>
            <person name="Zou Y."/>
            <person name="Xue W."/>
            <person name="Luo G."/>
        </authorList>
    </citation>
    <scope>NUCLEOTIDE SEQUENCE [LARGE SCALE GENOMIC DNA]</scope>
    <source>
        <strain evidence="1 2">AM35-14</strain>
    </source>
</reference>
<protein>
    <submittedName>
        <fullName evidence="1">Uncharacterized protein</fullName>
    </submittedName>
</protein>
<gene>
    <name evidence="1" type="ORF">DW839_30825</name>
</gene>
<proteinExistence type="predicted"/>
<dbReference type="EMBL" id="QSHZ01000060">
    <property type="protein sequence ID" value="RHC46678.1"/>
    <property type="molecule type" value="Genomic_DNA"/>
</dbReference>
<evidence type="ECO:0000313" key="2">
    <source>
        <dbReference type="Proteomes" id="UP000283975"/>
    </source>
</evidence>
<accession>A0A414AG03</accession>
<organism evidence="1 2">
    <name type="scientific">Enterocloster bolteae</name>
    <dbReference type="NCBI Taxonomy" id="208479"/>
    <lineage>
        <taxon>Bacteria</taxon>
        <taxon>Bacillati</taxon>
        <taxon>Bacillota</taxon>
        <taxon>Clostridia</taxon>
        <taxon>Lachnospirales</taxon>
        <taxon>Lachnospiraceae</taxon>
        <taxon>Enterocloster</taxon>
    </lineage>
</organism>
<dbReference type="RefSeq" id="WP_119205986.1">
    <property type="nucleotide sequence ID" value="NZ_JAWZFZ010000077.1"/>
</dbReference>
<sequence>MANKDNNYTIDNFVIELDTDDKEQSEREYIEFITATIMTICNDFISRHPKINLCSSQGLTELLKDVRRKYKADIDNIKELNILWDIYTVICCTCRIKPTLMRYCIMIGIHPDTMNSWDRGEYSGRVASGHSESAQKWKAECESSLYDEVIQTGNIGCMFALKANYGYRDNIQIIQTDGRSDRPEFSRDEILTRVKATESLPGSVDELPD</sequence>